<sequence length="566" mass="59672">MANEDAKSTLEWGRVLICGGTDWPRLGRKGSKSDAVNEPAPDLLEPHILRSLGNIKATSVHTSAHSCHCVVLDIDGVAWLFGRNGSCALGEPATVDAISENAPKRLAASELGAAAGAKFVDAACGRNHTLLVGSDGALWTAGINTLGQCGHPVSPDVPTFKSVNVLSEGGGKERVVKATAGISFSAVLTDSGKVYTFGSGEKGQLGNGKTGERIITGNKLAFDVVTQPTQVDGIDNRKIVQISAGQQHCIALDSTGLVYVWGYGGYCRLGLGTQADELRPKMVPNFAGPNEILMGASVAAGPTNSVVVDRQGMYWMTGKWKNSGEGAFFHSHPRSHGSNNAFRLLRLALLLVPLYAGYHVGSPASHSIPRLNLGFHRACKVTKACCGGVTHWLLTPDDDDPETGEPTIMTVAWGQNAANGELGLGPDEPKSATKPTRHVPLVGVNVIDIAAGQNTTLFIAKPTGKYSDLPRHPIDVDPPEACIQCGEDHGDDGPEVLECEKCDAPYHLSCLTPPLESIPEGEWFCPDCEAEPGASVGAAVKKLKSKSLKRKAEPPAKAGPQKKKKQ</sequence>
<evidence type="ECO:0000256" key="2">
    <source>
        <dbReference type="ARBA" id="ARBA00022737"/>
    </source>
</evidence>
<name>A0A8H6Y9K6_9AGAR</name>
<dbReference type="InterPro" id="IPR019786">
    <property type="entry name" value="Zinc_finger_PHD-type_CS"/>
</dbReference>
<evidence type="ECO:0000259" key="8">
    <source>
        <dbReference type="PROSITE" id="PS50016"/>
    </source>
</evidence>
<dbReference type="InterPro" id="IPR058923">
    <property type="entry name" value="RCC1-like_dom"/>
</dbReference>
<feature type="repeat" description="RCC1" evidence="6">
    <location>
        <begin position="76"/>
        <end position="135"/>
    </location>
</feature>
<dbReference type="PANTHER" id="PTHR46207">
    <property type="entry name" value="PROTEIN RCC2"/>
    <property type="match status" value="1"/>
</dbReference>
<dbReference type="Gene3D" id="2.130.10.30">
    <property type="entry name" value="Regulator of chromosome condensation 1/beta-lactamase-inhibitor protein II"/>
    <property type="match status" value="2"/>
</dbReference>
<evidence type="ECO:0000256" key="6">
    <source>
        <dbReference type="PROSITE-ProRule" id="PRU00235"/>
    </source>
</evidence>
<dbReference type="PROSITE" id="PS01359">
    <property type="entry name" value="ZF_PHD_1"/>
    <property type="match status" value="1"/>
</dbReference>
<dbReference type="GO" id="GO:0008270">
    <property type="term" value="F:zinc ion binding"/>
    <property type="evidence" value="ECO:0007669"/>
    <property type="project" value="UniProtKB-KW"/>
</dbReference>
<keyword evidence="4" id="KW-0862">Zinc</keyword>
<evidence type="ECO:0000313" key="9">
    <source>
        <dbReference type="EMBL" id="KAF7356910.1"/>
    </source>
</evidence>
<keyword evidence="2" id="KW-0677">Repeat</keyword>
<dbReference type="InterPro" id="IPR009091">
    <property type="entry name" value="RCC1/BLIP-II"/>
</dbReference>
<dbReference type="GO" id="GO:0031267">
    <property type="term" value="F:small GTPase binding"/>
    <property type="evidence" value="ECO:0007669"/>
    <property type="project" value="TreeGrafter"/>
</dbReference>
<keyword evidence="1" id="KW-0479">Metal-binding</keyword>
<reference evidence="9" key="1">
    <citation type="submission" date="2020-05" db="EMBL/GenBank/DDBJ databases">
        <title>Mycena genomes resolve the evolution of fungal bioluminescence.</title>
        <authorList>
            <person name="Tsai I.J."/>
        </authorList>
    </citation>
    <scope>NUCLEOTIDE SEQUENCE</scope>
    <source>
        <strain evidence="9">CCC161011</strain>
    </source>
</reference>
<dbReference type="PROSITE" id="PS00626">
    <property type="entry name" value="RCC1_2"/>
    <property type="match status" value="1"/>
</dbReference>
<dbReference type="Pfam" id="PF00628">
    <property type="entry name" value="PHD"/>
    <property type="match status" value="1"/>
</dbReference>
<dbReference type="EMBL" id="JACAZI010000007">
    <property type="protein sequence ID" value="KAF7356910.1"/>
    <property type="molecule type" value="Genomic_DNA"/>
</dbReference>
<dbReference type="SUPFAM" id="SSF57903">
    <property type="entry name" value="FYVE/PHD zinc finger"/>
    <property type="match status" value="1"/>
</dbReference>
<evidence type="ECO:0000256" key="4">
    <source>
        <dbReference type="ARBA" id="ARBA00022833"/>
    </source>
</evidence>
<gene>
    <name evidence="9" type="ORF">MVEN_01026800</name>
</gene>
<organism evidence="9 10">
    <name type="scientific">Mycena venus</name>
    <dbReference type="NCBI Taxonomy" id="2733690"/>
    <lineage>
        <taxon>Eukaryota</taxon>
        <taxon>Fungi</taxon>
        <taxon>Dikarya</taxon>
        <taxon>Basidiomycota</taxon>
        <taxon>Agaricomycotina</taxon>
        <taxon>Agaricomycetes</taxon>
        <taxon>Agaricomycetidae</taxon>
        <taxon>Agaricales</taxon>
        <taxon>Marasmiineae</taxon>
        <taxon>Mycenaceae</taxon>
        <taxon>Mycena</taxon>
    </lineage>
</organism>
<dbReference type="InterPro" id="IPR019787">
    <property type="entry name" value="Znf_PHD-finger"/>
</dbReference>
<dbReference type="Gene3D" id="3.30.40.10">
    <property type="entry name" value="Zinc/RING finger domain, C3HC4 (zinc finger)"/>
    <property type="match status" value="1"/>
</dbReference>
<dbReference type="PROSITE" id="PS50016">
    <property type="entry name" value="ZF_PHD_2"/>
    <property type="match status" value="1"/>
</dbReference>
<dbReference type="InterPro" id="IPR001965">
    <property type="entry name" value="Znf_PHD"/>
</dbReference>
<protein>
    <submittedName>
        <fullName evidence="9">PHD-type domain-containing protein</fullName>
    </submittedName>
</protein>
<dbReference type="PROSITE" id="PS50012">
    <property type="entry name" value="RCC1_3"/>
    <property type="match status" value="4"/>
</dbReference>
<accession>A0A8H6Y9K6</accession>
<feature type="repeat" description="RCC1" evidence="6">
    <location>
        <begin position="256"/>
        <end position="311"/>
    </location>
</feature>
<dbReference type="PANTHER" id="PTHR46207:SF1">
    <property type="entry name" value="PROTEIN RCC2"/>
    <property type="match status" value="1"/>
</dbReference>
<dbReference type="GO" id="GO:0016020">
    <property type="term" value="C:membrane"/>
    <property type="evidence" value="ECO:0007669"/>
    <property type="project" value="TreeGrafter"/>
</dbReference>
<dbReference type="Pfam" id="PF25390">
    <property type="entry name" value="WD40_RLD"/>
    <property type="match status" value="1"/>
</dbReference>
<keyword evidence="10" id="KW-1185">Reference proteome</keyword>
<feature type="repeat" description="RCC1" evidence="6">
    <location>
        <begin position="408"/>
        <end position="462"/>
    </location>
</feature>
<dbReference type="AlphaFoldDB" id="A0A8H6Y9K6"/>
<dbReference type="SUPFAM" id="SSF50985">
    <property type="entry name" value="RCC1/BLIP-II"/>
    <property type="match status" value="1"/>
</dbReference>
<evidence type="ECO:0000256" key="7">
    <source>
        <dbReference type="SAM" id="MobiDB-lite"/>
    </source>
</evidence>
<dbReference type="PRINTS" id="PR00633">
    <property type="entry name" value="RCCNDNSATION"/>
</dbReference>
<evidence type="ECO:0000256" key="1">
    <source>
        <dbReference type="ARBA" id="ARBA00022723"/>
    </source>
</evidence>
<proteinExistence type="predicted"/>
<keyword evidence="3 5" id="KW-0863">Zinc-finger</keyword>
<dbReference type="SMART" id="SM00249">
    <property type="entry name" value="PHD"/>
    <property type="match status" value="1"/>
</dbReference>
<dbReference type="InterPro" id="IPR011011">
    <property type="entry name" value="Znf_FYVE_PHD"/>
</dbReference>
<dbReference type="InterPro" id="IPR000408">
    <property type="entry name" value="Reg_chr_condens"/>
</dbReference>
<feature type="repeat" description="RCC1" evidence="6">
    <location>
        <begin position="192"/>
        <end position="255"/>
    </location>
</feature>
<dbReference type="InterPro" id="IPR028641">
    <property type="entry name" value="RCC2"/>
</dbReference>
<feature type="region of interest" description="Disordered" evidence="7">
    <location>
        <begin position="544"/>
        <end position="566"/>
    </location>
</feature>
<comment type="caution">
    <text evidence="9">The sequence shown here is derived from an EMBL/GenBank/DDBJ whole genome shotgun (WGS) entry which is preliminary data.</text>
</comment>
<evidence type="ECO:0000256" key="3">
    <source>
        <dbReference type="ARBA" id="ARBA00022771"/>
    </source>
</evidence>
<dbReference type="OrthoDB" id="5370059at2759"/>
<dbReference type="Proteomes" id="UP000620124">
    <property type="component" value="Unassembled WGS sequence"/>
</dbReference>
<evidence type="ECO:0000256" key="5">
    <source>
        <dbReference type="PROSITE-ProRule" id="PRU00146"/>
    </source>
</evidence>
<dbReference type="InterPro" id="IPR013083">
    <property type="entry name" value="Znf_RING/FYVE/PHD"/>
</dbReference>
<feature type="domain" description="PHD-type" evidence="8">
    <location>
        <begin position="479"/>
        <end position="531"/>
    </location>
</feature>
<evidence type="ECO:0000313" key="10">
    <source>
        <dbReference type="Proteomes" id="UP000620124"/>
    </source>
</evidence>